<evidence type="ECO:0000256" key="1">
    <source>
        <dbReference type="ARBA" id="ARBA00022801"/>
    </source>
</evidence>
<proteinExistence type="predicted"/>
<dbReference type="Proteomes" id="UP001362999">
    <property type="component" value="Unassembled WGS sequence"/>
</dbReference>
<dbReference type="InterPro" id="IPR036514">
    <property type="entry name" value="SGNH_hydro_sf"/>
</dbReference>
<feature type="compositionally biased region" description="Polar residues" evidence="2">
    <location>
        <begin position="8"/>
        <end position="21"/>
    </location>
</feature>
<comment type="caution">
    <text evidence="3">The sequence shown here is derived from an EMBL/GenBank/DDBJ whole genome shotgun (WGS) entry which is preliminary data.</text>
</comment>
<reference evidence="3 4" key="1">
    <citation type="journal article" date="2024" name="J Genomics">
        <title>Draft genome sequencing and assembly of Favolaschia claudopus CIRM-BRFM 2984 isolated from oak limbs.</title>
        <authorList>
            <person name="Navarro D."/>
            <person name="Drula E."/>
            <person name="Chaduli D."/>
            <person name="Cazenave R."/>
            <person name="Ahrendt S."/>
            <person name="Wang J."/>
            <person name="Lipzen A."/>
            <person name="Daum C."/>
            <person name="Barry K."/>
            <person name="Grigoriev I.V."/>
            <person name="Favel A."/>
            <person name="Rosso M.N."/>
            <person name="Martin F."/>
        </authorList>
    </citation>
    <scope>NUCLEOTIDE SEQUENCE [LARGE SCALE GENOMIC DNA]</scope>
    <source>
        <strain evidence="3 4">CIRM-BRFM 2984</strain>
    </source>
</reference>
<dbReference type="SUPFAM" id="SSF52266">
    <property type="entry name" value="SGNH hydrolase"/>
    <property type="match status" value="1"/>
</dbReference>
<evidence type="ECO:0000313" key="3">
    <source>
        <dbReference type="EMBL" id="KAK7058052.1"/>
    </source>
</evidence>
<protein>
    <submittedName>
        <fullName evidence="3">Glycosyltransferase family 32 protein</fullName>
    </submittedName>
</protein>
<keyword evidence="1" id="KW-0378">Hydrolase</keyword>
<accession>A0AAW0E2W7</accession>
<name>A0AAW0E2W7_9AGAR</name>
<dbReference type="EMBL" id="JAWWNJ010000004">
    <property type="protein sequence ID" value="KAK7058052.1"/>
    <property type="molecule type" value="Genomic_DNA"/>
</dbReference>
<dbReference type="PANTHER" id="PTHR45648:SF22">
    <property type="entry name" value="GDSL LIPASE_ACYLHYDROLASE FAMILY PROTEIN (AFU_ORTHOLOGUE AFUA_4G14700)"/>
    <property type="match status" value="1"/>
</dbReference>
<dbReference type="GO" id="GO:0016788">
    <property type="term" value="F:hydrolase activity, acting on ester bonds"/>
    <property type="evidence" value="ECO:0007669"/>
    <property type="project" value="InterPro"/>
</dbReference>
<dbReference type="AlphaFoldDB" id="A0AAW0E2W7"/>
<dbReference type="InterPro" id="IPR001087">
    <property type="entry name" value="GDSL"/>
</dbReference>
<feature type="region of interest" description="Disordered" evidence="2">
    <location>
        <begin position="1"/>
        <end position="33"/>
    </location>
</feature>
<organism evidence="3 4">
    <name type="scientific">Favolaschia claudopus</name>
    <dbReference type="NCBI Taxonomy" id="2862362"/>
    <lineage>
        <taxon>Eukaryota</taxon>
        <taxon>Fungi</taxon>
        <taxon>Dikarya</taxon>
        <taxon>Basidiomycota</taxon>
        <taxon>Agaricomycotina</taxon>
        <taxon>Agaricomycetes</taxon>
        <taxon>Agaricomycetidae</taxon>
        <taxon>Agaricales</taxon>
        <taxon>Marasmiineae</taxon>
        <taxon>Mycenaceae</taxon>
        <taxon>Favolaschia</taxon>
    </lineage>
</organism>
<gene>
    <name evidence="3" type="ORF">R3P38DRAFT_1192377</name>
</gene>
<dbReference type="Pfam" id="PF00657">
    <property type="entry name" value="Lipase_GDSL"/>
    <property type="match status" value="1"/>
</dbReference>
<dbReference type="Gene3D" id="3.40.50.1110">
    <property type="entry name" value="SGNH hydrolase"/>
    <property type="match status" value="1"/>
</dbReference>
<sequence length="296" mass="32878">MKHLSRLSFFQRSSEPTSQTRNEPEIDSATSNDKISWPGFNSLKSIFVFGDSYSAFGSPGKPRPPTKINRNTVPHDDNGTNWVGFLLMDDCCHRKLVVHDYAVGGARVPAVGWGAAVETQVDVDFLTGYPMQRKWKKLPWDSADSLFVTWVGINDCAYAQTHEDTLALLFVLQEKLYAAGARLFLFIDVPPIGRTPAGAKASSDISTTYLNWNSSLRDSVQKFSSAHPDARVLTFSAFDAFNRILDNLGEHGIPEEDASRSGGTVWRDHLHPTSKIHQIFARDLVEFLKGANAEDS</sequence>
<evidence type="ECO:0000313" key="4">
    <source>
        <dbReference type="Proteomes" id="UP001362999"/>
    </source>
</evidence>
<dbReference type="InterPro" id="IPR051058">
    <property type="entry name" value="GDSL_Est/Lipase"/>
</dbReference>
<dbReference type="PANTHER" id="PTHR45648">
    <property type="entry name" value="GDSL LIPASE/ACYLHYDROLASE FAMILY PROTEIN (AFU_ORTHOLOGUE AFUA_4G14700)"/>
    <property type="match status" value="1"/>
</dbReference>
<evidence type="ECO:0000256" key="2">
    <source>
        <dbReference type="SAM" id="MobiDB-lite"/>
    </source>
</evidence>
<keyword evidence="4" id="KW-1185">Reference proteome</keyword>